<evidence type="ECO:0000313" key="3">
    <source>
        <dbReference type="Proteomes" id="UP000499080"/>
    </source>
</evidence>
<dbReference type="EMBL" id="BGPR01000035">
    <property type="protein sequence ID" value="GBL83951.1"/>
    <property type="molecule type" value="Genomic_DNA"/>
</dbReference>
<dbReference type="Proteomes" id="UP000499080">
    <property type="component" value="Unassembled WGS sequence"/>
</dbReference>
<feature type="signal peptide" evidence="1">
    <location>
        <begin position="1"/>
        <end position="23"/>
    </location>
</feature>
<dbReference type="AlphaFoldDB" id="A0A4Y2AV82"/>
<protein>
    <submittedName>
        <fullName evidence="2">Uncharacterized protein</fullName>
    </submittedName>
</protein>
<organism evidence="2 3">
    <name type="scientific">Araneus ventricosus</name>
    <name type="common">Orbweaver spider</name>
    <name type="synonym">Epeira ventricosa</name>
    <dbReference type="NCBI Taxonomy" id="182803"/>
    <lineage>
        <taxon>Eukaryota</taxon>
        <taxon>Metazoa</taxon>
        <taxon>Ecdysozoa</taxon>
        <taxon>Arthropoda</taxon>
        <taxon>Chelicerata</taxon>
        <taxon>Arachnida</taxon>
        <taxon>Araneae</taxon>
        <taxon>Araneomorphae</taxon>
        <taxon>Entelegynae</taxon>
        <taxon>Araneoidea</taxon>
        <taxon>Araneidae</taxon>
        <taxon>Araneus</taxon>
    </lineage>
</organism>
<evidence type="ECO:0000256" key="1">
    <source>
        <dbReference type="SAM" id="SignalP"/>
    </source>
</evidence>
<proteinExistence type="predicted"/>
<evidence type="ECO:0000313" key="2">
    <source>
        <dbReference type="EMBL" id="GBL83951.1"/>
    </source>
</evidence>
<sequence length="90" mass="10166">MMSGHAYSKALRAHFLTFVVLYGKLLENFLQEMNEETKCIIRDSIHELMPTNKISIGDLKGNIHTKQLLNIIEKAAENGFNGFPVVVAVY</sequence>
<keyword evidence="3" id="KW-1185">Reference proteome</keyword>
<name>A0A4Y2AV82_ARAVE</name>
<feature type="chain" id="PRO_5021424880" evidence="1">
    <location>
        <begin position="24"/>
        <end position="90"/>
    </location>
</feature>
<reference evidence="2 3" key="1">
    <citation type="journal article" date="2019" name="Sci. Rep.">
        <title>Orb-weaving spider Araneus ventricosus genome elucidates the spidroin gene catalogue.</title>
        <authorList>
            <person name="Kono N."/>
            <person name="Nakamura H."/>
            <person name="Ohtoshi R."/>
            <person name="Moran D.A.P."/>
            <person name="Shinohara A."/>
            <person name="Yoshida Y."/>
            <person name="Fujiwara M."/>
            <person name="Mori M."/>
            <person name="Tomita M."/>
            <person name="Arakawa K."/>
        </authorList>
    </citation>
    <scope>NUCLEOTIDE SEQUENCE [LARGE SCALE GENOMIC DNA]</scope>
</reference>
<accession>A0A4Y2AV82</accession>
<comment type="caution">
    <text evidence="2">The sequence shown here is derived from an EMBL/GenBank/DDBJ whole genome shotgun (WGS) entry which is preliminary data.</text>
</comment>
<keyword evidence="1" id="KW-0732">Signal</keyword>
<gene>
    <name evidence="2" type="ORF">AVEN_100838_1</name>
</gene>